<dbReference type="PANTHER" id="PTHR14969">
    <property type="entry name" value="SPHINGOSINE-1-PHOSPHATE PHOSPHOHYDROLASE"/>
    <property type="match status" value="1"/>
</dbReference>
<dbReference type="AlphaFoldDB" id="A0A4Y8JYQ7"/>
<dbReference type="Pfam" id="PF01569">
    <property type="entry name" value="PAP2"/>
    <property type="match status" value="1"/>
</dbReference>
<accession>A0A4Y8JYQ7</accession>
<proteinExistence type="predicted"/>
<organism evidence="3 4">
    <name type="scientific">Cryobacterium cryoconiti</name>
    <dbReference type="NCBI Taxonomy" id="1259239"/>
    <lineage>
        <taxon>Bacteria</taxon>
        <taxon>Bacillati</taxon>
        <taxon>Actinomycetota</taxon>
        <taxon>Actinomycetes</taxon>
        <taxon>Micrococcales</taxon>
        <taxon>Microbacteriaceae</taxon>
        <taxon>Cryobacterium</taxon>
    </lineage>
</organism>
<dbReference type="Proteomes" id="UP000297472">
    <property type="component" value="Unassembled WGS sequence"/>
</dbReference>
<evidence type="ECO:0000256" key="1">
    <source>
        <dbReference type="SAM" id="Phobius"/>
    </source>
</evidence>
<keyword evidence="4" id="KW-1185">Reference proteome</keyword>
<keyword evidence="1" id="KW-0812">Transmembrane</keyword>
<feature type="domain" description="Phosphatidic acid phosphatase type 2/haloperoxidase" evidence="2">
    <location>
        <begin position="123"/>
        <end position="238"/>
    </location>
</feature>
<sequence length="257" mass="27505">MAARLAAERRRSRAAHPWRTFHDRYVVETRELDAGSRRRFRVIAIACVGSGAVVFTLMLVSVLSDSGVTAIDLPVLEWLLESRSPVLTTVMIVLAVVFGPIALPVIVLAVCVGWGFGARHAWRPLLLAGAMATGVVLAQLIGRTVGRERPPIDLMLHGTDLTFSFPSGHVLGASDFLLVTAYLVLSRRLSARNTAVGLTLAVVGIVLAAISRLYLGYHFATDALASVSISLVVVGSVIAVDTWHAGRVVEPQARVSP</sequence>
<dbReference type="OrthoDB" id="5289372at2"/>
<reference evidence="3 4" key="1">
    <citation type="submission" date="2019-03" db="EMBL/GenBank/DDBJ databases">
        <title>Genomics of glacier-inhabiting Cryobacterium strains.</title>
        <authorList>
            <person name="Liu Q."/>
            <person name="Xin Y.-H."/>
        </authorList>
    </citation>
    <scope>NUCLEOTIDE SEQUENCE [LARGE SCALE GENOMIC DNA]</scope>
    <source>
        <strain evidence="3 4">TMT1-51</strain>
    </source>
</reference>
<feature type="transmembrane region" description="Helical" evidence="1">
    <location>
        <begin position="223"/>
        <end position="244"/>
    </location>
</feature>
<feature type="transmembrane region" description="Helical" evidence="1">
    <location>
        <begin position="161"/>
        <end position="185"/>
    </location>
</feature>
<dbReference type="SUPFAM" id="SSF48317">
    <property type="entry name" value="Acid phosphatase/Vanadium-dependent haloperoxidase"/>
    <property type="match status" value="1"/>
</dbReference>
<feature type="transmembrane region" description="Helical" evidence="1">
    <location>
        <begin position="197"/>
        <end position="217"/>
    </location>
</feature>
<comment type="caution">
    <text evidence="3">The sequence shown here is derived from an EMBL/GenBank/DDBJ whole genome shotgun (WGS) entry which is preliminary data.</text>
</comment>
<keyword evidence="1" id="KW-0472">Membrane</keyword>
<evidence type="ECO:0000259" key="2">
    <source>
        <dbReference type="SMART" id="SM00014"/>
    </source>
</evidence>
<keyword evidence="1" id="KW-1133">Transmembrane helix</keyword>
<name>A0A4Y8JYQ7_9MICO</name>
<dbReference type="InterPro" id="IPR036938">
    <property type="entry name" value="PAP2/HPO_sf"/>
</dbReference>
<dbReference type="CDD" id="cd03392">
    <property type="entry name" value="PAP2_like_2"/>
    <property type="match status" value="1"/>
</dbReference>
<protein>
    <submittedName>
        <fullName evidence="3">Phosphatase PAP2 family protein</fullName>
    </submittedName>
</protein>
<feature type="transmembrane region" description="Helical" evidence="1">
    <location>
        <begin position="84"/>
        <end position="112"/>
    </location>
</feature>
<feature type="transmembrane region" description="Helical" evidence="1">
    <location>
        <begin position="40"/>
        <end position="64"/>
    </location>
</feature>
<feature type="transmembrane region" description="Helical" evidence="1">
    <location>
        <begin position="124"/>
        <end position="141"/>
    </location>
</feature>
<dbReference type="PANTHER" id="PTHR14969:SF13">
    <property type="entry name" value="AT30094P"/>
    <property type="match status" value="1"/>
</dbReference>
<dbReference type="SMART" id="SM00014">
    <property type="entry name" value="acidPPc"/>
    <property type="match status" value="1"/>
</dbReference>
<dbReference type="Gene3D" id="1.20.144.10">
    <property type="entry name" value="Phosphatidic acid phosphatase type 2/haloperoxidase"/>
    <property type="match status" value="1"/>
</dbReference>
<dbReference type="InterPro" id="IPR000326">
    <property type="entry name" value="PAP2/HPO"/>
</dbReference>
<gene>
    <name evidence="3" type="ORF">E3T49_01755</name>
</gene>
<evidence type="ECO:0000313" key="3">
    <source>
        <dbReference type="EMBL" id="TFD33463.1"/>
    </source>
</evidence>
<evidence type="ECO:0000313" key="4">
    <source>
        <dbReference type="Proteomes" id="UP000297472"/>
    </source>
</evidence>
<dbReference type="EMBL" id="SOHA01000005">
    <property type="protein sequence ID" value="TFD33463.1"/>
    <property type="molecule type" value="Genomic_DNA"/>
</dbReference>